<protein>
    <submittedName>
        <fullName evidence="1">Uncharacterized protein</fullName>
    </submittedName>
</protein>
<feature type="non-terminal residue" evidence="1">
    <location>
        <position position="99"/>
    </location>
</feature>
<dbReference type="GeneID" id="98659058"/>
<dbReference type="Proteomes" id="UP001298753">
    <property type="component" value="Unassembled WGS sequence"/>
</dbReference>
<dbReference type="RefSeq" id="WP_227600927.1">
    <property type="nucleotide sequence ID" value="NZ_JAJEPX010000030.1"/>
</dbReference>
<sequence>MNEEPVPSGAGFFRKSPQRGDFLFLSAPIMRGTRVASAIRSVRAAPFSTPTQRGVALCGAREFAAPAAGAKRKDNRRLSFFGVIHFDHVAKQEERSRIR</sequence>
<proteinExistence type="predicted"/>
<evidence type="ECO:0000313" key="1">
    <source>
        <dbReference type="EMBL" id="MCC2177348.1"/>
    </source>
</evidence>
<reference evidence="1 2" key="1">
    <citation type="submission" date="2021-10" db="EMBL/GenBank/DDBJ databases">
        <title>Anaerobic single-cell dispensing facilitates the cultivation of human gut bacteria.</title>
        <authorList>
            <person name="Afrizal A."/>
        </authorList>
    </citation>
    <scope>NUCLEOTIDE SEQUENCE [LARGE SCALE GENOMIC DNA]</scope>
    <source>
        <strain evidence="1 2">CLA-AA-H270</strain>
    </source>
</reference>
<accession>A0AAW4W301</accession>
<keyword evidence="2" id="KW-1185">Reference proteome</keyword>
<comment type="caution">
    <text evidence="1">The sequence shown here is derived from an EMBL/GenBank/DDBJ whole genome shotgun (WGS) entry which is preliminary data.</text>
</comment>
<gene>
    <name evidence="1" type="ORF">LKD22_09465</name>
</gene>
<name>A0AAW4W301_9FIRM</name>
<evidence type="ECO:0000313" key="2">
    <source>
        <dbReference type="Proteomes" id="UP001298753"/>
    </source>
</evidence>
<organism evidence="1 2">
    <name type="scientific">Agathobaculum butyriciproducens</name>
    <dbReference type="NCBI Taxonomy" id="1628085"/>
    <lineage>
        <taxon>Bacteria</taxon>
        <taxon>Bacillati</taxon>
        <taxon>Bacillota</taxon>
        <taxon>Clostridia</taxon>
        <taxon>Eubacteriales</taxon>
        <taxon>Butyricicoccaceae</taxon>
        <taxon>Agathobaculum</taxon>
    </lineage>
</organism>
<dbReference type="EMBL" id="JAJEPX010000030">
    <property type="protein sequence ID" value="MCC2177348.1"/>
    <property type="molecule type" value="Genomic_DNA"/>
</dbReference>
<dbReference type="AlphaFoldDB" id="A0AAW4W301"/>